<dbReference type="PANTHER" id="PTHR35983:SF1">
    <property type="entry name" value="UPF0166 PROTEIN TM_0021"/>
    <property type="match status" value="1"/>
</dbReference>
<dbReference type="InterPro" id="IPR003793">
    <property type="entry name" value="UPF0166"/>
</dbReference>
<keyword evidence="3" id="KW-1185">Reference proteome</keyword>
<evidence type="ECO:0000313" key="3">
    <source>
        <dbReference type="Proteomes" id="UP001165136"/>
    </source>
</evidence>
<comment type="caution">
    <text evidence="2">The sequence shown here is derived from an EMBL/GenBank/DDBJ whole genome shotgun (WGS) entry which is preliminary data.</text>
</comment>
<evidence type="ECO:0000256" key="1">
    <source>
        <dbReference type="ARBA" id="ARBA00010554"/>
    </source>
</evidence>
<proteinExistence type="inferred from homology"/>
<organism evidence="2 3">
    <name type="scientific">Amycolatopsis taiwanensis</name>
    <dbReference type="NCBI Taxonomy" id="342230"/>
    <lineage>
        <taxon>Bacteria</taxon>
        <taxon>Bacillati</taxon>
        <taxon>Actinomycetota</taxon>
        <taxon>Actinomycetes</taxon>
        <taxon>Pseudonocardiales</taxon>
        <taxon>Pseudonocardiaceae</taxon>
        <taxon>Amycolatopsis</taxon>
    </lineage>
</organism>
<gene>
    <name evidence="2" type="ORF">Atai01_38320</name>
</gene>
<dbReference type="Proteomes" id="UP001165136">
    <property type="component" value="Unassembled WGS sequence"/>
</dbReference>
<dbReference type="InterPro" id="IPR015867">
    <property type="entry name" value="N-reg_PII/ATP_PRibTrfase_C"/>
</dbReference>
<dbReference type="AlphaFoldDB" id="A0A9W6R2E0"/>
<accession>A0A9W6R2E0</accession>
<dbReference type="Gene3D" id="3.30.70.120">
    <property type="match status" value="1"/>
</dbReference>
<dbReference type="RefSeq" id="WP_027946474.1">
    <property type="nucleotide sequence ID" value="NZ_BSTI01000007.1"/>
</dbReference>
<protein>
    <submittedName>
        <fullName evidence="2">UPF0166 protein</fullName>
    </submittedName>
</protein>
<comment type="similarity">
    <text evidence="1">Belongs to the UPF0166 family.</text>
</comment>
<dbReference type="EMBL" id="BSTI01000007">
    <property type="protein sequence ID" value="GLY67213.1"/>
    <property type="molecule type" value="Genomic_DNA"/>
</dbReference>
<dbReference type="SUPFAM" id="SSF54913">
    <property type="entry name" value="GlnB-like"/>
    <property type="match status" value="1"/>
</dbReference>
<name>A0A9W6R2E0_9PSEU</name>
<reference evidence="2" key="1">
    <citation type="submission" date="2023-03" db="EMBL/GenBank/DDBJ databases">
        <title>Amycolatopsis taiwanensis NBRC 103393.</title>
        <authorList>
            <person name="Ichikawa N."/>
            <person name="Sato H."/>
            <person name="Tonouchi N."/>
        </authorList>
    </citation>
    <scope>NUCLEOTIDE SEQUENCE</scope>
    <source>
        <strain evidence="2">NBRC 103393</strain>
    </source>
</reference>
<dbReference type="InterPro" id="IPR011322">
    <property type="entry name" value="N-reg_PII-like_a/b"/>
</dbReference>
<evidence type="ECO:0000313" key="2">
    <source>
        <dbReference type="EMBL" id="GLY67213.1"/>
    </source>
</evidence>
<dbReference type="Pfam" id="PF02641">
    <property type="entry name" value="DUF190"/>
    <property type="match status" value="1"/>
</dbReference>
<dbReference type="PANTHER" id="PTHR35983">
    <property type="entry name" value="UPF0166 PROTEIN TM_0021"/>
    <property type="match status" value="1"/>
</dbReference>
<sequence>MKVSGRALRLSIFVCEGDTWRHKPLHAEIVHRAHRAGLAGATVVRGIEGYGSTSAIHTAHLLPIGDRLPLLIVIVDAEQRIRDFLPQLDELDISGLVTLDEVDVVRYVPGETAHSRHRDRRSG</sequence>